<comment type="caution">
    <text evidence="1">The sequence shown here is derived from an EMBL/GenBank/DDBJ whole genome shotgun (WGS) entry which is preliminary data.</text>
</comment>
<organism evidence="1 2">
    <name type="scientific">Phytohabitans rumicis</name>
    <dbReference type="NCBI Taxonomy" id="1076125"/>
    <lineage>
        <taxon>Bacteria</taxon>
        <taxon>Bacillati</taxon>
        <taxon>Actinomycetota</taxon>
        <taxon>Actinomycetes</taxon>
        <taxon>Micromonosporales</taxon>
        <taxon>Micromonosporaceae</taxon>
    </lineage>
</organism>
<evidence type="ECO:0000313" key="1">
    <source>
        <dbReference type="EMBL" id="GFJ93328.1"/>
    </source>
</evidence>
<proteinExistence type="predicted"/>
<gene>
    <name evidence="1" type="ORF">Prum_069700</name>
</gene>
<dbReference type="RefSeq" id="WP_173079986.1">
    <property type="nucleotide sequence ID" value="NZ_BAABJB010000055.1"/>
</dbReference>
<evidence type="ECO:0000313" key="2">
    <source>
        <dbReference type="Proteomes" id="UP000482960"/>
    </source>
</evidence>
<name>A0A6V8LEE5_9ACTN</name>
<sequence>MTESTNILAGTDDPAGPQYRVTGTLPVTVTVLANHTSHARLLAMATVAAVLAPHAGLFVDLNVDPQAARPIGAAGTEPDVDGEPRRLWRVPVSVAGHIDIAADDHLTAPVLALATIFGRLAPHPLIEVDATAATCAACEPITTAAVD</sequence>
<accession>A0A6V8LEE5</accession>
<dbReference type="AlphaFoldDB" id="A0A6V8LEE5"/>
<reference evidence="1 2" key="2">
    <citation type="submission" date="2020-03" db="EMBL/GenBank/DDBJ databases">
        <authorList>
            <person name="Ichikawa N."/>
            <person name="Kimura A."/>
            <person name="Kitahashi Y."/>
            <person name="Uohara A."/>
        </authorList>
    </citation>
    <scope>NUCLEOTIDE SEQUENCE [LARGE SCALE GENOMIC DNA]</scope>
    <source>
        <strain evidence="1 2">NBRC 108638</strain>
    </source>
</reference>
<reference evidence="1 2" key="1">
    <citation type="submission" date="2020-03" db="EMBL/GenBank/DDBJ databases">
        <title>Whole genome shotgun sequence of Phytohabitans rumicis NBRC 108638.</title>
        <authorList>
            <person name="Komaki H."/>
            <person name="Tamura T."/>
        </authorList>
    </citation>
    <scope>NUCLEOTIDE SEQUENCE [LARGE SCALE GENOMIC DNA]</scope>
    <source>
        <strain evidence="1 2">NBRC 108638</strain>
    </source>
</reference>
<dbReference type="EMBL" id="BLPG01000001">
    <property type="protein sequence ID" value="GFJ93328.1"/>
    <property type="molecule type" value="Genomic_DNA"/>
</dbReference>
<protein>
    <submittedName>
        <fullName evidence="1">Uncharacterized protein</fullName>
    </submittedName>
</protein>
<dbReference type="Proteomes" id="UP000482960">
    <property type="component" value="Unassembled WGS sequence"/>
</dbReference>
<keyword evidence="2" id="KW-1185">Reference proteome</keyword>